<dbReference type="Pfam" id="PF13847">
    <property type="entry name" value="Methyltransf_31"/>
    <property type="match status" value="1"/>
</dbReference>
<dbReference type="Gene3D" id="3.40.50.150">
    <property type="entry name" value="Vaccinia Virus protein VP39"/>
    <property type="match status" value="1"/>
</dbReference>
<dbReference type="InterPro" id="IPR029063">
    <property type="entry name" value="SAM-dependent_MTases_sf"/>
</dbReference>
<evidence type="ECO:0000313" key="3">
    <source>
        <dbReference type="Proteomes" id="UP001597459"/>
    </source>
</evidence>
<protein>
    <submittedName>
        <fullName evidence="2">Methyltransferase domain-containing protein</fullName>
    </submittedName>
</protein>
<gene>
    <name evidence="2" type="ORF">ACFSTE_09550</name>
</gene>
<dbReference type="InterPro" id="IPR025714">
    <property type="entry name" value="Methyltranfer_dom"/>
</dbReference>
<dbReference type="GO" id="GO:0008168">
    <property type="term" value="F:methyltransferase activity"/>
    <property type="evidence" value="ECO:0007669"/>
    <property type="project" value="UniProtKB-KW"/>
</dbReference>
<sequence>MSDLIEQQREHFENISEKYYNARRATNHLCLKKLMWHFFFKNKKHLKNQQLSVLEPMCGYSEGKSILEENIGNLGSYEGFDYSSVLIKKVKEKNPALHVYVQDISTFKSDKKFDIIIIIGGLHHVPSMCEQVVENLKNNLKEGGSFILLEPTHNNIIFRKIRERIYKKNELFDQETEKAFILKDLNQMFLKNGYTLKDQIYPGLLSYILFYNPDAFPFLNIGGKGLVKLLFRIDSLFFRNYIGRKLSFATLSLYSTH</sequence>
<keyword evidence="3" id="KW-1185">Reference proteome</keyword>
<keyword evidence="2" id="KW-0808">Transferase</keyword>
<accession>A0ABW5N843</accession>
<dbReference type="GO" id="GO:0032259">
    <property type="term" value="P:methylation"/>
    <property type="evidence" value="ECO:0007669"/>
    <property type="project" value="UniProtKB-KW"/>
</dbReference>
<keyword evidence="2" id="KW-0489">Methyltransferase</keyword>
<dbReference type="EMBL" id="JBHULX010000017">
    <property type="protein sequence ID" value="MFD2591074.1"/>
    <property type="molecule type" value="Genomic_DNA"/>
</dbReference>
<dbReference type="CDD" id="cd02440">
    <property type="entry name" value="AdoMet_MTases"/>
    <property type="match status" value="1"/>
</dbReference>
<comment type="caution">
    <text evidence="2">The sequence shown here is derived from an EMBL/GenBank/DDBJ whole genome shotgun (WGS) entry which is preliminary data.</text>
</comment>
<organism evidence="2 3">
    <name type="scientific">Aquimarina hainanensis</name>
    <dbReference type="NCBI Taxonomy" id="1578017"/>
    <lineage>
        <taxon>Bacteria</taxon>
        <taxon>Pseudomonadati</taxon>
        <taxon>Bacteroidota</taxon>
        <taxon>Flavobacteriia</taxon>
        <taxon>Flavobacteriales</taxon>
        <taxon>Flavobacteriaceae</taxon>
        <taxon>Aquimarina</taxon>
    </lineage>
</organism>
<proteinExistence type="predicted"/>
<feature type="domain" description="Methyltransferase" evidence="1">
    <location>
        <begin position="49"/>
        <end position="172"/>
    </location>
</feature>
<dbReference type="Proteomes" id="UP001597459">
    <property type="component" value="Unassembled WGS sequence"/>
</dbReference>
<evidence type="ECO:0000259" key="1">
    <source>
        <dbReference type="Pfam" id="PF13847"/>
    </source>
</evidence>
<dbReference type="RefSeq" id="WP_378256606.1">
    <property type="nucleotide sequence ID" value="NZ_JBHSJV010000001.1"/>
</dbReference>
<evidence type="ECO:0000313" key="2">
    <source>
        <dbReference type="EMBL" id="MFD2591074.1"/>
    </source>
</evidence>
<reference evidence="3" key="1">
    <citation type="journal article" date="2019" name="Int. J. Syst. Evol. Microbiol.">
        <title>The Global Catalogue of Microorganisms (GCM) 10K type strain sequencing project: providing services to taxonomists for standard genome sequencing and annotation.</title>
        <authorList>
            <consortium name="The Broad Institute Genomics Platform"/>
            <consortium name="The Broad Institute Genome Sequencing Center for Infectious Disease"/>
            <person name="Wu L."/>
            <person name="Ma J."/>
        </authorList>
    </citation>
    <scope>NUCLEOTIDE SEQUENCE [LARGE SCALE GENOMIC DNA]</scope>
    <source>
        <strain evidence="3">KCTC 42423</strain>
    </source>
</reference>
<dbReference type="SUPFAM" id="SSF53335">
    <property type="entry name" value="S-adenosyl-L-methionine-dependent methyltransferases"/>
    <property type="match status" value="1"/>
</dbReference>
<name>A0ABW5N843_9FLAO</name>